<proteinExistence type="predicted"/>
<keyword evidence="3" id="KW-1185">Reference proteome</keyword>
<sequence>MATQTNRTSVVNGESPSSATLRHLLTYPAVQDGVRKINSIPLMEKSVQLSNSAYHTLAGPFMPLLSKPYAYVSPYVERADKIGDQTLSKVEEKFPAVKKPSNELSAELMDGAKKAAYLPVQMSRSGVEFVFQTYNEEYNKVGGASAVAHSKAAVLTAVRTALTMLELSRQALMSAREFLEQQSQDMSEDMKDKAQGMKETAQGIKDQSKDTAQGMKREAKKIPAAAEAKGIKA</sequence>
<evidence type="ECO:0008006" key="4">
    <source>
        <dbReference type="Google" id="ProtNLM"/>
    </source>
</evidence>
<protein>
    <recommendedName>
        <fullName evidence="4">Perilipin-2</fullName>
    </recommendedName>
</protein>
<dbReference type="AlphaFoldDB" id="A0AAN6TJZ0"/>
<name>A0AAN6TJZ0_9PEZI</name>
<reference evidence="2" key="2">
    <citation type="submission" date="2023-05" db="EMBL/GenBank/DDBJ databases">
        <authorList>
            <consortium name="Lawrence Berkeley National Laboratory"/>
            <person name="Steindorff A."/>
            <person name="Hensen N."/>
            <person name="Bonometti L."/>
            <person name="Westerberg I."/>
            <person name="Brannstrom I.O."/>
            <person name="Guillou S."/>
            <person name="Cros-Aarteil S."/>
            <person name="Calhoun S."/>
            <person name="Haridas S."/>
            <person name="Kuo A."/>
            <person name="Mondo S."/>
            <person name="Pangilinan J."/>
            <person name="Riley R."/>
            <person name="Labutti K."/>
            <person name="Andreopoulos B."/>
            <person name="Lipzen A."/>
            <person name="Chen C."/>
            <person name="Yanf M."/>
            <person name="Daum C."/>
            <person name="Ng V."/>
            <person name="Clum A."/>
            <person name="Ohm R."/>
            <person name="Martin F."/>
            <person name="Silar P."/>
            <person name="Natvig D."/>
            <person name="Lalanne C."/>
            <person name="Gautier V."/>
            <person name="Ament-Velasquez S.L."/>
            <person name="Kruys A."/>
            <person name="Hutchinson M.I."/>
            <person name="Powell A.J."/>
            <person name="Barry K."/>
            <person name="Miller A.N."/>
            <person name="Grigoriev I.V."/>
            <person name="Debuchy R."/>
            <person name="Gladieux P."/>
            <person name="Thoren M.H."/>
            <person name="Johannesson H."/>
        </authorList>
    </citation>
    <scope>NUCLEOTIDE SEQUENCE</scope>
    <source>
        <strain evidence="2">CBS 508.74</strain>
    </source>
</reference>
<feature type="region of interest" description="Disordered" evidence="1">
    <location>
        <begin position="181"/>
        <end position="233"/>
    </location>
</feature>
<evidence type="ECO:0000313" key="2">
    <source>
        <dbReference type="EMBL" id="KAK4115889.1"/>
    </source>
</evidence>
<comment type="caution">
    <text evidence="2">The sequence shown here is derived from an EMBL/GenBank/DDBJ whole genome shotgun (WGS) entry which is preliminary data.</text>
</comment>
<organism evidence="2 3">
    <name type="scientific">Canariomyces notabilis</name>
    <dbReference type="NCBI Taxonomy" id="2074819"/>
    <lineage>
        <taxon>Eukaryota</taxon>
        <taxon>Fungi</taxon>
        <taxon>Dikarya</taxon>
        <taxon>Ascomycota</taxon>
        <taxon>Pezizomycotina</taxon>
        <taxon>Sordariomycetes</taxon>
        <taxon>Sordariomycetidae</taxon>
        <taxon>Sordariales</taxon>
        <taxon>Chaetomiaceae</taxon>
        <taxon>Canariomyces</taxon>
    </lineage>
</organism>
<dbReference type="GeneID" id="89937582"/>
<reference evidence="2" key="1">
    <citation type="journal article" date="2023" name="Mol. Phylogenet. Evol.">
        <title>Genome-scale phylogeny and comparative genomics of the fungal order Sordariales.</title>
        <authorList>
            <person name="Hensen N."/>
            <person name="Bonometti L."/>
            <person name="Westerberg I."/>
            <person name="Brannstrom I.O."/>
            <person name="Guillou S."/>
            <person name="Cros-Aarteil S."/>
            <person name="Calhoun S."/>
            <person name="Haridas S."/>
            <person name="Kuo A."/>
            <person name="Mondo S."/>
            <person name="Pangilinan J."/>
            <person name="Riley R."/>
            <person name="LaButti K."/>
            <person name="Andreopoulos B."/>
            <person name="Lipzen A."/>
            <person name="Chen C."/>
            <person name="Yan M."/>
            <person name="Daum C."/>
            <person name="Ng V."/>
            <person name="Clum A."/>
            <person name="Steindorff A."/>
            <person name="Ohm R.A."/>
            <person name="Martin F."/>
            <person name="Silar P."/>
            <person name="Natvig D.O."/>
            <person name="Lalanne C."/>
            <person name="Gautier V."/>
            <person name="Ament-Velasquez S.L."/>
            <person name="Kruys A."/>
            <person name="Hutchinson M.I."/>
            <person name="Powell A.J."/>
            <person name="Barry K."/>
            <person name="Miller A.N."/>
            <person name="Grigoriev I.V."/>
            <person name="Debuchy R."/>
            <person name="Gladieux P."/>
            <person name="Hiltunen Thoren M."/>
            <person name="Johannesson H."/>
        </authorList>
    </citation>
    <scope>NUCLEOTIDE SEQUENCE</scope>
    <source>
        <strain evidence="2">CBS 508.74</strain>
    </source>
</reference>
<evidence type="ECO:0000313" key="3">
    <source>
        <dbReference type="Proteomes" id="UP001302812"/>
    </source>
</evidence>
<dbReference type="Proteomes" id="UP001302812">
    <property type="component" value="Unassembled WGS sequence"/>
</dbReference>
<feature type="compositionally biased region" description="Low complexity" evidence="1">
    <location>
        <begin position="222"/>
        <end position="233"/>
    </location>
</feature>
<dbReference type="RefSeq" id="XP_064673459.1">
    <property type="nucleotide sequence ID" value="XM_064813457.1"/>
</dbReference>
<accession>A0AAN6TJZ0</accession>
<gene>
    <name evidence="2" type="ORF">N656DRAFT_766164</name>
</gene>
<dbReference type="EMBL" id="MU853334">
    <property type="protein sequence ID" value="KAK4115889.1"/>
    <property type="molecule type" value="Genomic_DNA"/>
</dbReference>
<evidence type="ECO:0000256" key="1">
    <source>
        <dbReference type="SAM" id="MobiDB-lite"/>
    </source>
</evidence>
<dbReference type="Pfam" id="PF17316">
    <property type="entry name" value="Perilipin_2"/>
    <property type="match status" value="1"/>
</dbReference>